<name>A0A7U9KWJ9_9ACTN</name>
<gene>
    <name evidence="3" type="ORF">OEIGOIKO_04493</name>
</gene>
<evidence type="ECO:0000256" key="1">
    <source>
        <dbReference type="SAM" id="MobiDB-lite"/>
    </source>
</evidence>
<dbReference type="OrthoDB" id="9798122at2"/>
<dbReference type="EMBL" id="BHZC01000001">
    <property type="protein sequence ID" value="GCD36717.1"/>
    <property type="molecule type" value="Genomic_DNA"/>
</dbReference>
<dbReference type="InterPro" id="IPR005152">
    <property type="entry name" value="Lipase_secreted"/>
</dbReference>
<dbReference type="AlphaFoldDB" id="A0A7U9KWJ9"/>
<sequence>MVHPRATRATRALRGTALTAATALALSLGLPSATATARSAPSTPEAATAPSAPHATSAQADSARPGDIVASSPTSFHPLPGQPTRTRAWHMEYRSTTAKGTPNVVSGTVIVPDDGRTGPRPLVTYAVGTVGLADTCAPSAGFPKGTTVEANLIQQLTARGWAVAVTDYEGLGTPGDHTYTVGRAEGQAVLDAARAAQRLPGAVRAGVTEDSPVGIMGYSQGGQASSWAAELHSTYAPELKVKGTATGGVPADLLKVADFNNGNVGAGLILMAAVGQDAAFPELDLAKYLNDKGRHYVDFMKKNCVAIDAIAGAFKKISDVTVKNPLYEADWQQRLRESDLGTRRPDAPVFLYHGTLDELIPYGVGKQLRTDWCAKGAEVRWAPIPLGEHVVGAVAGAVPAADWLAGRFAGKPAHGNCG</sequence>
<evidence type="ECO:0000313" key="3">
    <source>
        <dbReference type="EMBL" id="GCD36717.1"/>
    </source>
</evidence>
<dbReference type="GO" id="GO:0016042">
    <property type="term" value="P:lipid catabolic process"/>
    <property type="evidence" value="ECO:0007669"/>
    <property type="project" value="InterPro"/>
</dbReference>
<dbReference type="PANTHER" id="PTHR34853">
    <property type="match status" value="1"/>
</dbReference>
<dbReference type="PANTHER" id="PTHR34853:SF1">
    <property type="entry name" value="LIPASE 5"/>
    <property type="match status" value="1"/>
</dbReference>
<proteinExistence type="predicted"/>
<keyword evidence="2" id="KW-0732">Signal</keyword>
<protein>
    <submittedName>
        <fullName evidence="3">Lipase</fullName>
    </submittedName>
</protein>
<reference evidence="3 4" key="1">
    <citation type="submission" date="2018-11" db="EMBL/GenBank/DDBJ databases">
        <title>Whole genome sequence of Streptomyces chrestomyceticus NBRC 13444(T).</title>
        <authorList>
            <person name="Komaki H."/>
            <person name="Tamura T."/>
        </authorList>
    </citation>
    <scope>NUCLEOTIDE SEQUENCE [LARGE SCALE GENOMIC DNA]</scope>
    <source>
        <strain evidence="3 4">NBRC 13444</strain>
    </source>
</reference>
<dbReference type="GO" id="GO:0004806">
    <property type="term" value="F:triacylglycerol lipase activity"/>
    <property type="evidence" value="ECO:0007669"/>
    <property type="project" value="InterPro"/>
</dbReference>
<dbReference type="Pfam" id="PF03583">
    <property type="entry name" value="LIP"/>
    <property type="match status" value="1"/>
</dbReference>
<organism evidence="3 4">
    <name type="scientific">Streptomyces chrestomyceticus JCM 4735</name>
    <dbReference type="NCBI Taxonomy" id="1306181"/>
    <lineage>
        <taxon>Bacteria</taxon>
        <taxon>Bacillati</taxon>
        <taxon>Actinomycetota</taxon>
        <taxon>Actinomycetes</taxon>
        <taxon>Kitasatosporales</taxon>
        <taxon>Streptomycetaceae</taxon>
        <taxon>Streptomyces</taxon>
    </lineage>
</organism>
<dbReference type="Proteomes" id="UP000287830">
    <property type="component" value="Unassembled WGS sequence"/>
</dbReference>
<feature type="chain" id="PRO_5031510435" evidence="2">
    <location>
        <begin position="38"/>
        <end position="418"/>
    </location>
</feature>
<dbReference type="Gene3D" id="3.40.50.1820">
    <property type="entry name" value="alpha/beta hydrolase"/>
    <property type="match status" value="1"/>
</dbReference>
<dbReference type="Gene3D" id="1.10.260.130">
    <property type="match status" value="1"/>
</dbReference>
<dbReference type="RefSeq" id="WP_125046263.1">
    <property type="nucleotide sequence ID" value="NZ_BHZC01000001.1"/>
</dbReference>
<feature type="region of interest" description="Disordered" evidence="1">
    <location>
        <begin position="35"/>
        <end position="85"/>
    </location>
</feature>
<accession>A0A7U9KWJ9</accession>
<dbReference type="SUPFAM" id="SSF53474">
    <property type="entry name" value="alpha/beta-Hydrolases"/>
    <property type="match status" value="1"/>
</dbReference>
<evidence type="ECO:0000256" key="2">
    <source>
        <dbReference type="SAM" id="SignalP"/>
    </source>
</evidence>
<dbReference type="GeneID" id="95623338"/>
<feature type="compositionally biased region" description="Low complexity" evidence="1">
    <location>
        <begin position="35"/>
        <end position="60"/>
    </location>
</feature>
<dbReference type="InterPro" id="IPR029058">
    <property type="entry name" value="AB_hydrolase_fold"/>
</dbReference>
<feature type="signal peptide" evidence="2">
    <location>
        <begin position="1"/>
        <end position="37"/>
    </location>
</feature>
<comment type="caution">
    <text evidence="3">The sequence shown here is derived from an EMBL/GenBank/DDBJ whole genome shotgun (WGS) entry which is preliminary data.</text>
</comment>
<dbReference type="PIRSF" id="PIRSF029171">
    <property type="entry name" value="Esterase_LipA"/>
    <property type="match status" value="1"/>
</dbReference>
<evidence type="ECO:0000313" key="4">
    <source>
        <dbReference type="Proteomes" id="UP000287830"/>
    </source>
</evidence>